<evidence type="ECO:0000256" key="1">
    <source>
        <dbReference type="SAM" id="MobiDB-lite"/>
    </source>
</evidence>
<organism evidence="2 3">
    <name type="scientific">Trypanosoma theileri</name>
    <dbReference type="NCBI Taxonomy" id="67003"/>
    <lineage>
        <taxon>Eukaryota</taxon>
        <taxon>Discoba</taxon>
        <taxon>Euglenozoa</taxon>
        <taxon>Kinetoplastea</taxon>
        <taxon>Metakinetoplastina</taxon>
        <taxon>Trypanosomatida</taxon>
        <taxon>Trypanosomatidae</taxon>
        <taxon>Trypanosoma</taxon>
    </lineage>
</organism>
<keyword evidence="3" id="KW-1185">Reference proteome</keyword>
<dbReference type="RefSeq" id="XP_028887627.1">
    <property type="nucleotide sequence ID" value="XM_029021119.1"/>
</dbReference>
<name>A0A1X0P9Q3_9TRYP</name>
<evidence type="ECO:0000313" key="3">
    <source>
        <dbReference type="Proteomes" id="UP000192257"/>
    </source>
</evidence>
<protein>
    <submittedName>
        <fullName evidence="2">Uncharacterized protein</fullName>
    </submittedName>
</protein>
<dbReference type="Proteomes" id="UP000192257">
    <property type="component" value="Unassembled WGS sequence"/>
</dbReference>
<comment type="caution">
    <text evidence="2">The sequence shown here is derived from an EMBL/GenBank/DDBJ whole genome shotgun (WGS) entry which is preliminary data.</text>
</comment>
<reference evidence="2 3" key="1">
    <citation type="submission" date="2017-03" db="EMBL/GenBank/DDBJ databases">
        <title>An alternative strategy for trypanosome survival in the mammalian bloodstream revealed through genome and transcriptome analysis of the ubiquitous bovine parasite Trypanosoma (Megatrypanum) theileri.</title>
        <authorList>
            <person name="Kelly S."/>
            <person name="Ivens A."/>
            <person name="Mott A."/>
            <person name="O'Neill E."/>
            <person name="Emms D."/>
            <person name="Macleod O."/>
            <person name="Voorheis P."/>
            <person name="Matthews J."/>
            <person name="Matthews K."/>
            <person name="Carrington M."/>
        </authorList>
    </citation>
    <scope>NUCLEOTIDE SEQUENCE [LARGE SCALE GENOMIC DNA]</scope>
    <source>
        <strain evidence="2">Edinburgh</strain>
    </source>
</reference>
<gene>
    <name evidence="2" type="ORF">TM35_000014380</name>
</gene>
<dbReference type="OrthoDB" id="271562at2759"/>
<dbReference type="VEuPathDB" id="TriTrypDB:TM35_000014380"/>
<dbReference type="GeneID" id="39980899"/>
<evidence type="ECO:0000313" key="2">
    <source>
        <dbReference type="EMBL" id="ORC93561.1"/>
    </source>
</evidence>
<dbReference type="EMBL" id="NBCO01000001">
    <property type="protein sequence ID" value="ORC93561.1"/>
    <property type="molecule type" value="Genomic_DNA"/>
</dbReference>
<feature type="region of interest" description="Disordered" evidence="1">
    <location>
        <begin position="139"/>
        <end position="160"/>
    </location>
</feature>
<dbReference type="AlphaFoldDB" id="A0A1X0P9Q3"/>
<accession>A0A1X0P9Q3</accession>
<proteinExistence type="predicted"/>
<sequence length="257" mass="28706">MPQNPRMRIRLIGPSGHKSEYHCATLLGNWQEERTSFGLKDPGKSPMEGETLYKSSYKGTSSEEELLAAKPPGCFCAEAPPQLLFYHGDIASPPQSQLTVQELSYTDPTTPGETLKLKDILDKEGISTRREKTDKLRRTMGFGGFSSTPGVSPRSEKGMSPTGMAYLQECSLKADKSLTETARSTGYTPPPIPPVGRIQEKERMLTTKNVTIDVTAEYLKDNIDEYPATSSECWGMFMAYKDDPMQRTKLREDYQLK</sequence>